<evidence type="ECO:0000313" key="3">
    <source>
        <dbReference type="Proteomes" id="UP000296049"/>
    </source>
</evidence>
<feature type="compositionally biased region" description="Basic and acidic residues" evidence="1">
    <location>
        <begin position="369"/>
        <end position="378"/>
    </location>
</feature>
<name>R0KFB2_ANAPL</name>
<dbReference type="EMBL" id="KB742389">
    <property type="protein sequence ID" value="EOB09121.1"/>
    <property type="molecule type" value="Genomic_DNA"/>
</dbReference>
<keyword evidence="3" id="KW-1185">Reference proteome</keyword>
<dbReference type="Proteomes" id="UP000296049">
    <property type="component" value="Unassembled WGS sequence"/>
</dbReference>
<feature type="region of interest" description="Disordered" evidence="1">
    <location>
        <begin position="354"/>
        <end position="378"/>
    </location>
</feature>
<organism evidence="2 3">
    <name type="scientific">Anas platyrhynchos</name>
    <name type="common">Mallard</name>
    <name type="synonym">Anas boschas</name>
    <dbReference type="NCBI Taxonomy" id="8839"/>
    <lineage>
        <taxon>Eukaryota</taxon>
        <taxon>Metazoa</taxon>
        <taxon>Chordata</taxon>
        <taxon>Craniata</taxon>
        <taxon>Vertebrata</taxon>
        <taxon>Euteleostomi</taxon>
        <taxon>Archelosauria</taxon>
        <taxon>Archosauria</taxon>
        <taxon>Dinosauria</taxon>
        <taxon>Saurischia</taxon>
        <taxon>Theropoda</taxon>
        <taxon>Coelurosauria</taxon>
        <taxon>Aves</taxon>
        <taxon>Neognathae</taxon>
        <taxon>Galloanserae</taxon>
        <taxon>Anseriformes</taxon>
        <taxon>Anatidae</taxon>
        <taxon>Anatinae</taxon>
        <taxon>Anas</taxon>
    </lineage>
</organism>
<evidence type="ECO:0000256" key="1">
    <source>
        <dbReference type="SAM" id="MobiDB-lite"/>
    </source>
</evidence>
<gene>
    <name evidence="2" type="ORF">Anapl_08039</name>
</gene>
<dbReference type="AlphaFoldDB" id="R0KFB2"/>
<accession>R0KFB2</accession>
<reference evidence="3" key="1">
    <citation type="journal article" date="2013" name="Nat. Genet.">
        <title>The duck genome and transcriptome provide insight into an avian influenza virus reservoir species.</title>
        <authorList>
            <person name="Huang Y."/>
            <person name="Li Y."/>
            <person name="Burt D.W."/>
            <person name="Chen H."/>
            <person name="Zhang Y."/>
            <person name="Qian W."/>
            <person name="Kim H."/>
            <person name="Gan S."/>
            <person name="Zhao Y."/>
            <person name="Li J."/>
            <person name="Yi K."/>
            <person name="Feng H."/>
            <person name="Zhu P."/>
            <person name="Li B."/>
            <person name="Liu Q."/>
            <person name="Fairley S."/>
            <person name="Magor K.E."/>
            <person name="Du Z."/>
            <person name="Hu X."/>
            <person name="Goodman L."/>
            <person name="Tafer H."/>
            <person name="Vignal A."/>
            <person name="Lee T."/>
            <person name="Kim K.W."/>
            <person name="Sheng Z."/>
            <person name="An Y."/>
            <person name="Searle S."/>
            <person name="Herrero J."/>
            <person name="Groenen M.A."/>
            <person name="Crooijmans R.P."/>
            <person name="Faraut T."/>
            <person name="Cai Q."/>
            <person name="Webster R.G."/>
            <person name="Aldridge J.R."/>
            <person name="Warren W.C."/>
            <person name="Bartschat S."/>
            <person name="Kehr S."/>
            <person name="Marz M."/>
            <person name="Stadler P.F."/>
            <person name="Smith J."/>
            <person name="Kraus R.H."/>
            <person name="Zhao Y."/>
            <person name="Ren L."/>
            <person name="Fei J."/>
            <person name="Morisson M."/>
            <person name="Kaiser P."/>
            <person name="Griffin D.K."/>
            <person name="Rao M."/>
            <person name="Pitel F."/>
            <person name="Wang J."/>
            <person name="Li N."/>
        </authorList>
    </citation>
    <scope>NUCLEOTIDE SEQUENCE [LARGE SCALE GENOMIC DNA]</scope>
</reference>
<sequence length="378" mass="42507">MLVSKEQGKYYHGKESRIIADNCSQTPMFCILNTVWLKISQYLLEGSWTFSLRFKRRETPSISSQSRIPLLGAADSSSLTPAAGTQSPPAHPKPFPEHLSKPRKYHFKAEGIWKIIVLAACLELVAACLKRLGPSEDGKTWEVWVVWEMRAEVLIQQLCKKGFGVKQKLNKEERRALNGCQHILPLSQRCQRSTCSEAADIQKRFCKLIFLLSRLMRSTTTDQEDILKGVSSFTVLCSSTHKSSSRCVKTPMNHVSGRIQLTAYAFGLQSKASPSPNLNLQSQAYCSKAISYSEKEQKYAGMPTSAQQQQAGICTWAAVDPCTSDEMLAFYQQGFQDSRWRAINNRTRYPALTETEKSASQFQRNSLGMRKDALPLDS</sequence>
<feature type="region of interest" description="Disordered" evidence="1">
    <location>
        <begin position="76"/>
        <end position="98"/>
    </location>
</feature>
<evidence type="ECO:0000313" key="2">
    <source>
        <dbReference type="EMBL" id="EOB09121.1"/>
    </source>
</evidence>
<protein>
    <submittedName>
        <fullName evidence="2">Uncharacterized protein</fullName>
    </submittedName>
</protein>
<proteinExistence type="predicted"/>
<feature type="compositionally biased region" description="Polar residues" evidence="1">
    <location>
        <begin position="76"/>
        <end position="88"/>
    </location>
</feature>